<evidence type="ECO:0000256" key="4">
    <source>
        <dbReference type="RuleBase" id="RU003718"/>
    </source>
</evidence>
<evidence type="ECO:0000313" key="8">
    <source>
        <dbReference type="Proteomes" id="UP001341840"/>
    </source>
</evidence>
<keyword evidence="3 4" id="KW-0808">Transferase</keyword>
<evidence type="ECO:0000256" key="2">
    <source>
        <dbReference type="ARBA" id="ARBA00022676"/>
    </source>
</evidence>
<dbReference type="Proteomes" id="UP001341840">
    <property type="component" value="Unassembled WGS sequence"/>
</dbReference>
<feature type="coiled-coil region" evidence="6">
    <location>
        <begin position="436"/>
        <end position="463"/>
    </location>
</feature>
<dbReference type="InterPro" id="IPR002213">
    <property type="entry name" value="UDP_glucos_trans"/>
</dbReference>
<dbReference type="EC" id="2.4.1.-" evidence="5"/>
<comment type="similarity">
    <text evidence="1 4">Belongs to the UDP-glycosyltransferase family.</text>
</comment>
<dbReference type="CDD" id="cd03784">
    <property type="entry name" value="GT1_Gtf-like"/>
    <property type="match status" value="1"/>
</dbReference>
<keyword evidence="8" id="KW-1185">Reference proteome</keyword>
<accession>A0ABU6Q620</accession>
<dbReference type="EMBL" id="JASCZI010000023">
    <property type="protein sequence ID" value="MED6106977.1"/>
    <property type="molecule type" value="Genomic_DNA"/>
</dbReference>
<dbReference type="SUPFAM" id="SSF53756">
    <property type="entry name" value="UDP-Glycosyltransferase/glycogen phosphorylase"/>
    <property type="match status" value="1"/>
</dbReference>
<evidence type="ECO:0000256" key="6">
    <source>
        <dbReference type="SAM" id="Coils"/>
    </source>
</evidence>
<protein>
    <recommendedName>
        <fullName evidence="5">Glycosyltransferase</fullName>
        <ecNumber evidence="5">2.4.1.-</ecNumber>
    </recommendedName>
</protein>
<keyword evidence="2 4" id="KW-0328">Glycosyltransferase</keyword>
<comment type="caution">
    <text evidence="7">The sequence shown here is derived from an EMBL/GenBank/DDBJ whole genome shotgun (WGS) entry which is preliminary data.</text>
</comment>
<sequence length="489" mass="55266">MDSKTSQLHFVMFPLMTPGHMNPMMDIAKILLQRNVVVTVVTTPENAARFTSTFARYSDSGYRIRLIQLQFPHQEAGLPEGCENFDMLPSLSNSIDLLNATTTLQEPVEKLFQELVPPPCCIVSDLCLPYTIHIANKFGIPRISFAGLSCFCLLCTHTLLANHVRESIKDDLEYFVLPGTSDKIEVTRARLLLAPNDEKWNKFTEETVASEEASYGMIVNSFEELEPAYVKEYKKVKKDKVWCIGPVSLSNNDHLDKVQRGNKDSINEWKHKKWLDSQKPKSVIYVCLGSLCNLTATQLIELGLALEESNRPFIWVNREGSHLEALEKWMKEAGFEERIKDQSLIIRGWVPQLLILSHPSIGGFITHCGWNSTLEAISAGVPMLTWPLFGDQFCNEKLIVQVLKVGVMVGVENPTVWGKEEETSVLVKKDGIRSAIEKLMDQNIECEERRERLRELAEMAKKSVQEGGSSHNNVNMLIEDILLRTMGGI</sequence>
<dbReference type="PANTHER" id="PTHR48047:SF229">
    <property type="entry name" value="UDP-GLYCOSYLTRANSFERASE 73C3-RELATED"/>
    <property type="match status" value="1"/>
</dbReference>
<evidence type="ECO:0000313" key="7">
    <source>
        <dbReference type="EMBL" id="MED6106977.1"/>
    </source>
</evidence>
<name>A0ABU6Q620_9FABA</name>
<evidence type="ECO:0000256" key="1">
    <source>
        <dbReference type="ARBA" id="ARBA00009995"/>
    </source>
</evidence>
<evidence type="ECO:0000256" key="5">
    <source>
        <dbReference type="RuleBase" id="RU362057"/>
    </source>
</evidence>
<organism evidence="7 8">
    <name type="scientific">Stylosanthes scabra</name>
    <dbReference type="NCBI Taxonomy" id="79078"/>
    <lineage>
        <taxon>Eukaryota</taxon>
        <taxon>Viridiplantae</taxon>
        <taxon>Streptophyta</taxon>
        <taxon>Embryophyta</taxon>
        <taxon>Tracheophyta</taxon>
        <taxon>Spermatophyta</taxon>
        <taxon>Magnoliopsida</taxon>
        <taxon>eudicotyledons</taxon>
        <taxon>Gunneridae</taxon>
        <taxon>Pentapetalae</taxon>
        <taxon>rosids</taxon>
        <taxon>fabids</taxon>
        <taxon>Fabales</taxon>
        <taxon>Fabaceae</taxon>
        <taxon>Papilionoideae</taxon>
        <taxon>50 kb inversion clade</taxon>
        <taxon>dalbergioids sensu lato</taxon>
        <taxon>Dalbergieae</taxon>
        <taxon>Pterocarpus clade</taxon>
        <taxon>Stylosanthes</taxon>
    </lineage>
</organism>
<dbReference type="InterPro" id="IPR035595">
    <property type="entry name" value="UDP_glycos_trans_CS"/>
</dbReference>
<reference evidence="7 8" key="1">
    <citation type="journal article" date="2023" name="Plants (Basel)">
        <title>Bridging the Gap: Combining Genomics and Transcriptomics Approaches to Understand Stylosanthes scabra, an Orphan Legume from the Brazilian Caatinga.</title>
        <authorList>
            <person name="Ferreira-Neto J.R.C."/>
            <person name="da Silva M.D."/>
            <person name="Binneck E."/>
            <person name="de Melo N.F."/>
            <person name="da Silva R.H."/>
            <person name="de Melo A.L.T.M."/>
            <person name="Pandolfi V."/>
            <person name="Bustamante F.O."/>
            <person name="Brasileiro-Vidal A.C."/>
            <person name="Benko-Iseppon A.M."/>
        </authorList>
    </citation>
    <scope>NUCLEOTIDE SEQUENCE [LARGE SCALE GENOMIC DNA]</scope>
    <source>
        <tissue evidence="7">Leaves</tissue>
    </source>
</reference>
<dbReference type="PROSITE" id="PS00375">
    <property type="entry name" value="UDPGT"/>
    <property type="match status" value="1"/>
</dbReference>
<keyword evidence="6" id="KW-0175">Coiled coil</keyword>
<dbReference type="Gene3D" id="3.40.50.2000">
    <property type="entry name" value="Glycogen Phosphorylase B"/>
    <property type="match status" value="2"/>
</dbReference>
<gene>
    <name evidence="7" type="primary">DOGT1_6</name>
    <name evidence="7" type="ORF">PIB30_009828</name>
</gene>
<evidence type="ECO:0000256" key="3">
    <source>
        <dbReference type="ARBA" id="ARBA00022679"/>
    </source>
</evidence>
<dbReference type="PANTHER" id="PTHR48047">
    <property type="entry name" value="GLYCOSYLTRANSFERASE"/>
    <property type="match status" value="1"/>
</dbReference>
<dbReference type="Pfam" id="PF00201">
    <property type="entry name" value="UDPGT"/>
    <property type="match status" value="1"/>
</dbReference>
<proteinExistence type="inferred from homology"/>